<dbReference type="GO" id="GO:0003723">
    <property type="term" value="F:RNA binding"/>
    <property type="evidence" value="ECO:0007669"/>
    <property type="project" value="InterPro"/>
</dbReference>
<dbReference type="InterPro" id="IPR057260">
    <property type="entry name" value="Ribosomal_L19e_C"/>
</dbReference>
<organism evidence="2 3">
    <name type="scientific">Cricetulus griseus</name>
    <name type="common">Chinese hamster</name>
    <name type="synonym">Cricetulus barabensis griseus</name>
    <dbReference type="NCBI Taxonomy" id="10029"/>
    <lineage>
        <taxon>Eukaryota</taxon>
        <taxon>Metazoa</taxon>
        <taxon>Chordata</taxon>
        <taxon>Craniata</taxon>
        <taxon>Vertebrata</taxon>
        <taxon>Euteleostomi</taxon>
        <taxon>Mammalia</taxon>
        <taxon>Eutheria</taxon>
        <taxon>Euarchontoglires</taxon>
        <taxon>Glires</taxon>
        <taxon>Rodentia</taxon>
        <taxon>Myomorpha</taxon>
        <taxon>Muroidea</taxon>
        <taxon>Cricetidae</taxon>
        <taxon>Cricetinae</taxon>
        <taxon>Cricetulus</taxon>
    </lineage>
</organism>
<dbReference type="InterPro" id="IPR035970">
    <property type="entry name" value="60S_ribosomal_eL19_sf"/>
</dbReference>
<evidence type="ECO:0000313" key="2">
    <source>
        <dbReference type="EMBL" id="ERE73466.1"/>
    </source>
</evidence>
<dbReference type="GO" id="GO:0022625">
    <property type="term" value="C:cytosolic large ribosomal subunit"/>
    <property type="evidence" value="ECO:0007669"/>
    <property type="project" value="InterPro"/>
</dbReference>
<keyword evidence="2" id="KW-0687">Ribonucleoprotein</keyword>
<dbReference type="GO" id="GO:0006412">
    <property type="term" value="P:translation"/>
    <property type="evidence" value="ECO:0007669"/>
    <property type="project" value="InterPro"/>
</dbReference>
<dbReference type="Gene3D" id="1.10.1200.240">
    <property type="match status" value="1"/>
</dbReference>
<dbReference type="InterPro" id="IPR039547">
    <property type="entry name" value="Ribosomal_eL19"/>
</dbReference>
<evidence type="ECO:0000259" key="1">
    <source>
        <dbReference type="Pfam" id="PF25476"/>
    </source>
</evidence>
<dbReference type="Proteomes" id="UP000030759">
    <property type="component" value="Unassembled WGS sequence"/>
</dbReference>
<name>A0A061HZD1_CRIGR</name>
<feature type="non-terminal residue" evidence="2">
    <location>
        <position position="1"/>
    </location>
</feature>
<evidence type="ECO:0000313" key="3">
    <source>
        <dbReference type="Proteomes" id="UP000030759"/>
    </source>
</evidence>
<dbReference type="SUPFAM" id="SSF48140">
    <property type="entry name" value="Ribosomal protein L19 (L19e)"/>
    <property type="match status" value="1"/>
</dbReference>
<dbReference type="AlphaFoldDB" id="A0A061HZD1"/>
<proteinExistence type="predicted"/>
<keyword evidence="2" id="KW-0689">Ribosomal protein</keyword>
<reference evidence="3" key="1">
    <citation type="journal article" date="2013" name="Nat. Biotechnol.">
        <title>Chinese hamster genome sequenced from sorted chromosomes.</title>
        <authorList>
            <person name="Brinkrolf K."/>
            <person name="Rupp O."/>
            <person name="Laux H."/>
            <person name="Kollin F."/>
            <person name="Ernst W."/>
            <person name="Linke B."/>
            <person name="Kofler R."/>
            <person name="Romand S."/>
            <person name="Hesse F."/>
            <person name="Budach W.E."/>
            <person name="Galosy S."/>
            <person name="Muller D."/>
            <person name="Noll T."/>
            <person name="Wienberg J."/>
            <person name="Jostock T."/>
            <person name="Leonard M."/>
            <person name="Grillari J."/>
            <person name="Tauch A."/>
            <person name="Goesmann A."/>
            <person name="Helk B."/>
            <person name="Mott J.E."/>
            <person name="Puhler A."/>
            <person name="Borth N."/>
        </authorList>
    </citation>
    <scope>NUCLEOTIDE SEQUENCE [LARGE SCALE GENOMIC DNA]</scope>
    <source>
        <strain evidence="3">17A/GY</strain>
    </source>
</reference>
<dbReference type="PANTHER" id="PTHR10722">
    <property type="entry name" value="60S RIBOSOMAL PROTEIN L19"/>
    <property type="match status" value="1"/>
</dbReference>
<protein>
    <submittedName>
        <fullName evidence="2">60S ribosomal protein L19-like isoform 2</fullName>
    </submittedName>
</protein>
<dbReference type="GO" id="GO:0003735">
    <property type="term" value="F:structural constituent of ribosome"/>
    <property type="evidence" value="ECO:0007669"/>
    <property type="project" value="InterPro"/>
</dbReference>
<gene>
    <name evidence="2" type="ORF">H671_5g14197</name>
</gene>
<accession>A0A061HZD1</accession>
<sequence length="136" mass="15492">SLFLSWWVGGQDSILVDANSFNTLMSVLLSWMEAELPPGPRQCSGVSDPDADLGSGYRESKMIGLLMYHSLYLKVKGDVFKNKQILMEHIHKLKADKARKQLLADQEACRKHQSTRRLQAMEQIIKTLSKEEETKK</sequence>
<dbReference type="EMBL" id="KE677346">
    <property type="protein sequence ID" value="ERE73466.1"/>
    <property type="molecule type" value="Genomic_DNA"/>
</dbReference>
<dbReference type="Pfam" id="PF25476">
    <property type="entry name" value="Ribosomal_L19e_C"/>
    <property type="match status" value="1"/>
</dbReference>
<feature type="domain" description="Ribosomal protein L19e C-terminal" evidence="1">
    <location>
        <begin position="57"/>
        <end position="93"/>
    </location>
</feature>